<dbReference type="InterPro" id="IPR021320">
    <property type="entry name" value="DUF2905"/>
</dbReference>
<name>A0A934SXI0_9BURK</name>
<organism evidence="2 3">
    <name type="scientific">Noviherbaspirillum pedocola</name>
    <dbReference type="NCBI Taxonomy" id="2801341"/>
    <lineage>
        <taxon>Bacteria</taxon>
        <taxon>Pseudomonadati</taxon>
        <taxon>Pseudomonadota</taxon>
        <taxon>Betaproteobacteria</taxon>
        <taxon>Burkholderiales</taxon>
        <taxon>Oxalobacteraceae</taxon>
        <taxon>Noviherbaspirillum</taxon>
    </lineage>
</organism>
<feature type="transmembrane region" description="Helical" evidence="1">
    <location>
        <begin position="43"/>
        <end position="64"/>
    </location>
</feature>
<dbReference type="RefSeq" id="WP_200591262.1">
    <property type="nucleotide sequence ID" value="NZ_JAEPBG010000002.1"/>
</dbReference>
<dbReference type="PANTHER" id="PTHR36443:SF1">
    <property type="entry name" value="BSR5223 PROTEIN"/>
    <property type="match status" value="1"/>
</dbReference>
<dbReference type="PANTHER" id="PTHR36443">
    <property type="entry name" value="BSR5223 PROTEIN"/>
    <property type="match status" value="1"/>
</dbReference>
<keyword evidence="1" id="KW-1133">Transmembrane helix</keyword>
<reference evidence="2" key="1">
    <citation type="submission" date="2021-01" db="EMBL/GenBank/DDBJ databases">
        <title>Genome sequence of strain Noviherbaspirillum sp. DKR-6.</title>
        <authorList>
            <person name="Chaudhary D.K."/>
        </authorList>
    </citation>
    <scope>NUCLEOTIDE SEQUENCE</scope>
    <source>
        <strain evidence="2">DKR-6</strain>
    </source>
</reference>
<keyword evidence="1" id="KW-0812">Transmembrane</keyword>
<evidence type="ECO:0000256" key="1">
    <source>
        <dbReference type="SAM" id="Phobius"/>
    </source>
</evidence>
<gene>
    <name evidence="2" type="ORF">JJB74_07880</name>
</gene>
<dbReference type="Pfam" id="PF11146">
    <property type="entry name" value="DUF2905"/>
    <property type="match status" value="1"/>
</dbReference>
<protein>
    <submittedName>
        <fullName evidence="2">DUF2905 domain-containing protein</fullName>
    </submittedName>
</protein>
<accession>A0A934SXI0</accession>
<comment type="caution">
    <text evidence="2">The sequence shown here is derived from an EMBL/GenBank/DDBJ whole genome shotgun (WGS) entry which is preliminary data.</text>
</comment>
<dbReference type="Proteomes" id="UP000622890">
    <property type="component" value="Unassembled WGS sequence"/>
</dbReference>
<evidence type="ECO:0000313" key="2">
    <source>
        <dbReference type="EMBL" id="MBK4734519.1"/>
    </source>
</evidence>
<evidence type="ECO:0000313" key="3">
    <source>
        <dbReference type="Proteomes" id="UP000622890"/>
    </source>
</evidence>
<dbReference type="EMBL" id="JAEPBG010000002">
    <property type="protein sequence ID" value="MBK4734519.1"/>
    <property type="molecule type" value="Genomic_DNA"/>
</dbReference>
<keyword evidence="1" id="KW-0472">Membrane</keyword>
<dbReference type="AlphaFoldDB" id="A0A934SXI0"/>
<keyword evidence="3" id="KW-1185">Reference proteome</keyword>
<proteinExistence type="predicted"/>
<sequence length="66" mass="7600">MQRLLITAGIVLLLAGLFWPWLSRLPLGRLPGDIRIVREGFSFHFPIVTCIVVSIVLSLLLWLFRR</sequence>